<evidence type="ECO:0000259" key="2">
    <source>
        <dbReference type="Pfam" id="PF00188"/>
    </source>
</evidence>
<gene>
    <name evidence="3" type="ORF">TELCIR_21150</name>
</gene>
<keyword evidence="1" id="KW-0732">Signal</keyword>
<evidence type="ECO:0000313" key="4">
    <source>
        <dbReference type="Proteomes" id="UP000230423"/>
    </source>
</evidence>
<keyword evidence="4" id="KW-1185">Reference proteome</keyword>
<protein>
    <recommendedName>
        <fullName evidence="2">SCP domain-containing protein</fullName>
    </recommendedName>
</protein>
<dbReference type="CDD" id="cd05380">
    <property type="entry name" value="CAP_euk"/>
    <property type="match status" value="1"/>
</dbReference>
<accession>A0A2G9THM1</accession>
<feature type="domain" description="SCP" evidence="2">
    <location>
        <begin position="43"/>
        <end position="97"/>
    </location>
</feature>
<reference evidence="3 4" key="1">
    <citation type="submission" date="2015-09" db="EMBL/GenBank/DDBJ databases">
        <title>Draft genome of the parasitic nematode Teladorsagia circumcincta isolate WARC Sus (inbred).</title>
        <authorList>
            <person name="Mitreva M."/>
        </authorList>
    </citation>
    <scope>NUCLEOTIDE SEQUENCE [LARGE SCALE GENOMIC DNA]</scope>
    <source>
        <strain evidence="3 4">S</strain>
    </source>
</reference>
<dbReference type="AlphaFoldDB" id="A0A2G9THM1"/>
<dbReference type="EMBL" id="KZ365528">
    <property type="protein sequence ID" value="PIO57441.1"/>
    <property type="molecule type" value="Genomic_DNA"/>
</dbReference>
<evidence type="ECO:0000313" key="3">
    <source>
        <dbReference type="EMBL" id="PIO57441.1"/>
    </source>
</evidence>
<dbReference type="Pfam" id="PF00188">
    <property type="entry name" value="CAP"/>
    <property type="match status" value="1"/>
</dbReference>
<proteinExistence type="predicted"/>
<dbReference type="Proteomes" id="UP000230423">
    <property type="component" value="Unassembled WGS sequence"/>
</dbReference>
<feature type="signal peptide" evidence="1">
    <location>
        <begin position="1"/>
        <end position="17"/>
    </location>
</feature>
<organism evidence="3 4">
    <name type="scientific">Teladorsagia circumcincta</name>
    <name type="common">Brown stomach worm</name>
    <name type="synonym">Ostertagia circumcincta</name>
    <dbReference type="NCBI Taxonomy" id="45464"/>
    <lineage>
        <taxon>Eukaryota</taxon>
        <taxon>Metazoa</taxon>
        <taxon>Ecdysozoa</taxon>
        <taxon>Nematoda</taxon>
        <taxon>Chromadorea</taxon>
        <taxon>Rhabditida</taxon>
        <taxon>Rhabditina</taxon>
        <taxon>Rhabditomorpha</taxon>
        <taxon>Strongyloidea</taxon>
        <taxon>Trichostrongylidae</taxon>
        <taxon>Teladorsagia</taxon>
    </lineage>
</organism>
<name>A0A2G9THM1_TELCI</name>
<sequence>MLAIVTIAVIHLALVSTGPSTKPGFCSSTSLNQTDKARKVFHRFHNDFRRMIALGFLRFARTSNDKKRNLGPAKNMYEVSWDCDLEKKAQEEISSCILPRDSNLTENTLR</sequence>
<dbReference type="InterPro" id="IPR035940">
    <property type="entry name" value="CAP_sf"/>
</dbReference>
<feature type="chain" id="PRO_5013916913" description="SCP domain-containing protein" evidence="1">
    <location>
        <begin position="18"/>
        <end position="110"/>
    </location>
</feature>
<dbReference type="InterPro" id="IPR014044">
    <property type="entry name" value="CAP_dom"/>
</dbReference>
<dbReference type="OrthoDB" id="5857298at2759"/>
<dbReference type="SUPFAM" id="SSF55797">
    <property type="entry name" value="PR-1-like"/>
    <property type="match status" value="1"/>
</dbReference>
<evidence type="ECO:0000256" key="1">
    <source>
        <dbReference type="SAM" id="SignalP"/>
    </source>
</evidence>
<dbReference type="Gene3D" id="3.40.33.10">
    <property type="entry name" value="CAP"/>
    <property type="match status" value="1"/>
</dbReference>